<dbReference type="AlphaFoldDB" id="A0A0A0IED3"/>
<accession>A0A0A0IED3</accession>
<dbReference type="EMBL" id="JDRY01000037">
    <property type="protein sequence ID" value="KGM99317.1"/>
    <property type="molecule type" value="Genomic_DNA"/>
</dbReference>
<sequence>MQCLNYCMKRRKILYICANEYDFFVNKANVVGVGLGYKTSRGMFTLKECILVFVSEKIPSNDIPYEDLIPATYKGIETDVMETGIFASQSLKGKIRPVVGGCSIGPKGRTTLGTVACLVTDGTDKFILSNNHVLADENIVPIGTPILQPAPEDKGKYPEDVVAHLSKFVPLKFETAKTKPTNFVDCAMAKIVNDTVATGEIKGIGYPKGIGMPKLDENVELVGRTSGKVKGTIISLGSTIEIQYDRGKALLVNQILTTDMSKGGDSGALLLDTNRHALGLLSSGTQAYSTFNLIDNVVDELQVDIVTK</sequence>
<comment type="caution">
    <text evidence="1">The sequence shown here is derived from an EMBL/GenBank/DDBJ whole genome shotgun (WGS) entry which is preliminary data.</text>
</comment>
<protein>
    <recommendedName>
        <fullName evidence="3">Peptidase S1 domain-containing protein</fullName>
    </recommendedName>
</protein>
<name>A0A0A0IED3_CLOBO</name>
<dbReference type="Gene3D" id="2.40.10.10">
    <property type="entry name" value="Trypsin-like serine proteases"/>
    <property type="match status" value="1"/>
</dbReference>
<organism evidence="1 2">
    <name type="scientific">Clostridium botulinum C/D str. DC5</name>
    <dbReference type="NCBI Taxonomy" id="1443128"/>
    <lineage>
        <taxon>Bacteria</taxon>
        <taxon>Bacillati</taxon>
        <taxon>Bacillota</taxon>
        <taxon>Clostridia</taxon>
        <taxon>Eubacteriales</taxon>
        <taxon>Clostridiaceae</taxon>
        <taxon>Clostridium</taxon>
    </lineage>
</organism>
<dbReference type="SUPFAM" id="SSF50494">
    <property type="entry name" value="Trypsin-like serine proteases"/>
    <property type="match status" value="1"/>
</dbReference>
<dbReference type="InterPro" id="IPR009003">
    <property type="entry name" value="Peptidase_S1_PA"/>
</dbReference>
<proteinExistence type="predicted"/>
<gene>
    <name evidence="1" type="ORF">Z955_08265</name>
</gene>
<evidence type="ECO:0000313" key="2">
    <source>
        <dbReference type="Proteomes" id="UP000030014"/>
    </source>
</evidence>
<evidence type="ECO:0008006" key="3">
    <source>
        <dbReference type="Google" id="ProtNLM"/>
    </source>
</evidence>
<evidence type="ECO:0000313" key="1">
    <source>
        <dbReference type="EMBL" id="KGM99317.1"/>
    </source>
</evidence>
<dbReference type="InterPro" id="IPR043504">
    <property type="entry name" value="Peptidase_S1_PA_chymotrypsin"/>
</dbReference>
<reference evidence="1 2" key="1">
    <citation type="submission" date="2014-01" db="EMBL/GenBank/DDBJ databases">
        <title>Plasmidome dynamics in the species complex Clostridium novyi sensu lato converts strains of independent lineages into distinctly different pathogens.</title>
        <authorList>
            <person name="Skarin H."/>
            <person name="Segerman B."/>
        </authorList>
    </citation>
    <scope>NUCLEOTIDE SEQUENCE [LARGE SCALE GENOMIC DNA]</scope>
    <source>
        <strain evidence="1 2">DC5</strain>
    </source>
</reference>
<dbReference type="Proteomes" id="UP000030014">
    <property type="component" value="Unassembled WGS sequence"/>
</dbReference>